<accession>A0A498HS06</accession>
<dbReference type="InterPro" id="IPR036529">
    <property type="entry name" value="KIX_dom_sf"/>
</dbReference>
<organism evidence="3 4">
    <name type="scientific">Malus domestica</name>
    <name type="common">Apple</name>
    <name type="synonym">Pyrus malus</name>
    <dbReference type="NCBI Taxonomy" id="3750"/>
    <lineage>
        <taxon>Eukaryota</taxon>
        <taxon>Viridiplantae</taxon>
        <taxon>Streptophyta</taxon>
        <taxon>Embryophyta</taxon>
        <taxon>Tracheophyta</taxon>
        <taxon>Spermatophyta</taxon>
        <taxon>Magnoliopsida</taxon>
        <taxon>eudicotyledons</taxon>
        <taxon>Gunneridae</taxon>
        <taxon>Pentapetalae</taxon>
        <taxon>rosids</taxon>
        <taxon>fabids</taxon>
        <taxon>Rosales</taxon>
        <taxon>Rosaceae</taxon>
        <taxon>Amygdaloideae</taxon>
        <taxon>Maleae</taxon>
        <taxon>Malus</taxon>
    </lineage>
</organism>
<evidence type="ECO:0000256" key="2">
    <source>
        <dbReference type="SAM" id="MobiDB-lite"/>
    </source>
</evidence>
<evidence type="ECO:0000313" key="4">
    <source>
        <dbReference type="Proteomes" id="UP000290289"/>
    </source>
</evidence>
<dbReference type="Proteomes" id="UP000290289">
    <property type="component" value="Chromosome 15"/>
</dbReference>
<feature type="region of interest" description="Disordered" evidence="2">
    <location>
        <begin position="307"/>
        <end position="332"/>
    </location>
</feature>
<dbReference type="Gene3D" id="1.10.246.20">
    <property type="entry name" value="Coactivator CBP, KIX domain"/>
    <property type="match status" value="1"/>
</dbReference>
<evidence type="ECO:0000256" key="1">
    <source>
        <dbReference type="ARBA" id="ARBA00023242"/>
    </source>
</evidence>
<reference evidence="3 4" key="1">
    <citation type="submission" date="2018-10" db="EMBL/GenBank/DDBJ databases">
        <title>A high-quality apple genome assembly.</title>
        <authorList>
            <person name="Hu J."/>
        </authorList>
    </citation>
    <scope>NUCLEOTIDE SEQUENCE [LARGE SCALE GENOMIC DNA]</scope>
    <source>
        <strain evidence="4">cv. HFTH1</strain>
        <tissue evidence="3">Young leaf</tissue>
    </source>
</reference>
<name>A0A498HS06_MALDO</name>
<evidence type="ECO:0008006" key="5">
    <source>
        <dbReference type="Google" id="ProtNLM"/>
    </source>
</evidence>
<dbReference type="PANTHER" id="PTHR35300:SF5">
    <property type="entry name" value="HISTONE ACETYLTRANSFERASE"/>
    <property type="match status" value="1"/>
</dbReference>
<protein>
    <recommendedName>
        <fullName evidence="5">Histone acetyltransferase</fullName>
    </recommendedName>
</protein>
<comment type="caution">
    <text evidence="3">The sequence shown here is derived from an EMBL/GenBank/DDBJ whole genome shotgun (WGS) entry which is preliminary data.</text>
</comment>
<keyword evidence="4" id="KW-1185">Reference proteome</keyword>
<dbReference type="EMBL" id="RDQH01000341">
    <property type="protein sequence ID" value="RXH72415.1"/>
    <property type="molecule type" value="Genomic_DNA"/>
</dbReference>
<keyword evidence="1" id="KW-0539">Nucleus</keyword>
<dbReference type="AlphaFoldDB" id="A0A498HS06"/>
<evidence type="ECO:0000313" key="3">
    <source>
        <dbReference type="EMBL" id="RXH72415.1"/>
    </source>
</evidence>
<dbReference type="GO" id="GO:0003712">
    <property type="term" value="F:transcription coregulator activity"/>
    <property type="evidence" value="ECO:0007669"/>
    <property type="project" value="InterPro"/>
</dbReference>
<feature type="compositionally biased region" description="Basic and acidic residues" evidence="2">
    <location>
        <begin position="316"/>
        <end position="331"/>
    </location>
</feature>
<gene>
    <name evidence="3" type="ORF">DVH24_012099</name>
</gene>
<dbReference type="PANTHER" id="PTHR35300">
    <property type="entry name" value="COACTIVATOR CBP, KIX DOMAIN-CONTAINING PROTEIN-RELATED"/>
    <property type="match status" value="1"/>
</dbReference>
<sequence length="409" mass="46421">MPRSGLRPYECVRRAWHSERHQPMRGSLIKEIFRVVNEIHSSATKKNKEWQEKLPIVVLKAEEIMYSKANSEAEYMDLKTLWDRTNDAINTIIRRDETTETGEFLQPCIEAALNLGCIPRRATRSQRNTNPRCYLMPMTSHVPSISPSVVEDAKIKDYTSNSQYRPHCSNFVNPKTTNSTPLVFEPRCPVAQYNDCNTMKFTVASENVPPSGYDQCFSRENLATSNFPKFPLYYGNLPQFKELKPGFVVLPKPVSDPLEPAKIGVIPNLLYNGDKSNNNTQTERRDYHENPCLIGCDLSLRLGPLSSQLPSGENSRPQEGKDVGVEQRSKCSDQSLQFDKQFSLIPKGSEYGSTDAWGRLSFEGEDIYVQAAMRKRKAAFNHPTEDSKFCRQPELSFSHFNGSMRNGGS</sequence>
<dbReference type="GO" id="GO:0006355">
    <property type="term" value="P:regulation of DNA-templated transcription"/>
    <property type="evidence" value="ECO:0007669"/>
    <property type="project" value="InterPro"/>
</dbReference>
<proteinExistence type="predicted"/>